<comment type="caution">
    <text evidence="1">The sequence shown here is derived from an EMBL/GenBank/DDBJ whole genome shotgun (WGS) entry which is preliminary data.</text>
</comment>
<keyword evidence="2" id="KW-1185">Reference proteome</keyword>
<evidence type="ECO:0000313" key="1">
    <source>
        <dbReference type="EMBL" id="KAD4178646.1"/>
    </source>
</evidence>
<organism evidence="1 2">
    <name type="scientific">Mikania micrantha</name>
    <name type="common">bitter vine</name>
    <dbReference type="NCBI Taxonomy" id="192012"/>
    <lineage>
        <taxon>Eukaryota</taxon>
        <taxon>Viridiplantae</taxon>
        <taxon>Streptophyta</taxon>
        <taxon>Embryophyta</taxon>
        <taxon>Tracheophyta</taxon>
        <taxon>Spermatophyta</taxon>
        <taxon>Magnoliopsida</taxon>
        <taxon>eudicotyledons</taxon>
        <taxon>Gunneridae</taxon>
        <taxon>Pentapetalae</taxon>
        <taxon>asterids</taxon>
        <taxon>campanulids</taxon>
        <taxon>Asterales</taxon>
        <taxon>Asteraceae</taxon>
        <taxon>Asteroideae</taxon>
        <taxon>Heliantheae alliance</taxon>
        <taxon>Eupatorieae</taxon>
        <taxon>Mikania</taxon>
    </lineage>
</organism>
<name>A0A5N6MWZ2_9ASTR</name>
<dbReference type="EMBL" id="SZYD01000014">
    <property type="protein sequence ID" value="KAD4178646.1"/>
    <property type="molecule type" value="Genomic_DNA"/>
</dbReference>
<evidence type="ECO:0000313" key="2">
    <source>
        <dbReference type="Proteomes" id="UP000326396"/>
    </source>
</evidence>
<sequence length="103" mass="11451">MSSGHNTSFNIALNYGLQIIETRLLLIEASSPMVESDGFLKSGFPPEWCGLSHTRLFSGDEPFAMEKDNQVSIAGNALDSKIRINGQNKRLLSRTQPDQHAFR</sequence>
<gene>
    <name evidence="1" type="ORF">E3N88_27237</name>
</gene>
<dbReference type="AlphaFoldDB" id="A0A5N6MWZ2"/>
<reference evidence="1 2" key="1">
    <citation type="submission" date="2019-05" db="EMBL/GenBank/DDBJ databases">
        <title>Mikania micrantha, genome provides insights into the molecular mechanism of rapid growth.</title>
        <authorList>
            <person name="Liu B."/>
        </authorList>
    </citation>
    <scope>NUCLEOTIDE SEQUENCE [LARGE SCALE GENOMIC DNA]</scope>
    <source>
        <strain evidence="1">NLD-2019</strain>
        <tissue evidence="1">Leaf</tissue>
    </source>
</reference>
<accession>A0A5N6MWZ2</accession>
<proteinExistence type="predicted"/>
<dbReference type="Proteomes" id="UP000326396">
    <property type="component" value="Linkage Group LG4"/>
</dbReference>
<protein>
    <submittedName>
        <fullName evidence="1">Uncharacterized protein</fullName>
    </submittedName>
</protein>